<evidence type="ECO:0000313" key="2">
    <source>
        <dbReference type="EMBL" id="MCS5716976.1"/>
    </source>
</evidence>
<proteinExistence type="predicted"/>
<feature type="region of interest" description="Disordered" evidence="1">
    <location>
        <begin position="217"/>
        <end position="240"/>
    </location>
</feature>
<reference evidence="2" key="1">
    <citation type="submission" date="2022-08" db="EMBL/GenBank/DDBJ databases">
        <authorList>
            <person name="Deng Y."/>
            <person name="Han X.-F."/>
            <person name="Zhang Y.-Q."/>
        </authorList>
    </citation>
    <scope>NUCLEOTIDE SEQUENCE</scope>
    <source>
        <strain evidence="2">CPCC 205763</strain>
    </source>
</reference>
<evidence type="ECO:0000313" key="3">
    <source>
        <dbReference type="Proteomes" id="UP001165584"/>
    </source>
</evidence>
<dbReference type="RefSeq" id="WP_259504766.1">
    <property type="nucleotide sequence ID" value="NZ_JANLCM010000001.1"/>
</dbReference>
<comment type="caution">
    <text evidence="2">The sequence shown here is derived from an EMBL/GenBank/DDBJ whole genome shotgun (WGS) entry which is preliminary data.</text>
</comment>
<organism evidence="2 3">
    <name type="scientific">Herbiconiux aconitum</name>
    <dbReference type="NCBI Taxonomy" id="2970913"/>
    <lineage>
        <taxon>Bacteria</taxon>
        <taxon>Bacillati</taxon>
        <taxon>Actinomycetota</taxon>
        <taxon>Actinomycetes</taxon>
        <taxon>Micrococcales</taxon>
        <taxon>Microbacteriaceae</taxon>
        <taxon>Herbiconiux</taxon>
    </lineage>
</organism>
<feature type="compositionally biased region" description="Basic and acidic residues" evidence="1">
    <location>
        <begin position="1"/>
        <end position="11"/>
    </location>
</feature>
<gene>
    <name evidence="2" type="ORF">N1027_02395</name>
</gene>
<dbReference type="Proteomes" id="UP001165584">
    <property type="component" value="Unassembled WGS sequence"/>
</dbReference>
<name>A0ABT2GLH1_9MICO</name>
<evidence type="ECO:0000256" key="1">
    <source>
        <dbReference type="SAM" id="MobiDB-lite"/>
    </source>
</evidence>
<feature type="region of interest" description="Disordered" evidence="1">
    <location>
        <begin position="1"/>
        <end position="29"/>
    </location>
</feature>
<dbReference type="EMBL" id="JANLCM010000001">
    <property type="protein sequence ID" value="MCS5716976.1"/>
    <property type="molecule type" value="Genomic_DNA"/>
</dbReference>
<sequence>MTNPESRSDRKSARRARIDGSSTPLTRRQLREAALEREALERQAEASAEAPGRPRALSRRERIAAEAAAAATDVASPTSGDVEVVPAAEVVPVVTTEIVIVPVAEPAPLTRRQLREREQQLREREVELRVEEIADLEIATLDSGALEPSVELALEPVAPESAIADPQATEPALHLVPTTRRERKRATRSATTEGEVVEAELIDVTAESAAAGAAAPVTAPAPTFTTPSHSNATSRTSSATTAPSSASALAFSGASGASNAFVARSASLALAAPTTPAQLAVAGDDVAAAASLSRAPKLARTARRRGGWAKAGLTAVAMTFVLGITAVTAIPSTVSASPVDANVVNLSLNAGTAPASQKLITAGSASEVVNRDGYAVTDAGELQAAGYSTAQLLVGRSLAQELVNAVDSGKLVGSTPDHIKEIRWIAQGVTVPDCGVDYRVLEIIAIAVRNFDQVGVSDINRKCTGQIEGAGTSSSHYIDGGGHAVDFYLLNNKSLDGTDPGTLKLISLLDPVMPVGAHVGQAECRASAGIKLQLTNWTEFDDACTHMHVDVPVTDAPLLLTDDSLLTTQ</sequence>
<feature type="region of interest" description="Disordered" evidence="1">
    <location>
        <begin position="165"/>
        <end position="194"/>
    </location>
</feature>
<protein>
    <submittedName>
        <fullName evidence="2">Uncharacterized protein</fullName>
    </submittedName>
</protein>
<keyword evidence="3" id="KW-1185">Reference proteome</keyword>
<accession>A0ABT2GLH1</accession>